<evidence type="ECO:0000313" key="5">
    <source>
        <dbReference type="EMBL" id="MCT7374112.1"/>
    </source>
</evidence>
<evidence type="ECO:0000256" key="1">
    <source>
        <dbReference type="ARBA" id="ARBA00004418"/>
    </source>
</evidence>
<dbReference type="PANTHER" id="PTHR43649:SF12">
    <property type="entry name" value="DIACETYLCHITOBIOSE BINDING PROTEIN DASA"/>
    <property type="match status" value="1"/>
</dbReference>
<dbReference type="SUPFAM" id="SSF53850">
    <property type="entry name" value="Periplasmic binding protein-like II"/>
    <property type="match status" value="1"/>
</dbReference>
<keyword evidence="3" id="KW-0574">Periplasm</keyword>
<dbReference type="InterPro" id="IPR050490">
    <property type="entry name" value="Bact_solute-bd_prot1"/>
</dbReference>
<dbReference type="InterPro" id="IPR006059">
    <property type="entry name" value="SBP"/>
</dbReference>
<feature type="chain" id="PRO_5045799407" evidence="4">
    <location>
        <begin position="24"/>
        <end position="425"/>
    </location>
</feature>
<dbReference type="EMBL" id="JAOCZP010000001">
    <property type="protein sequence ID" value="MCT7374112.1"/>
    <property type="molecule type" value="Genomic_DNA"/>
</dbReference>
<organism evidence="5 6">
    <name type="scientific">Chelativorans salis</name>
    <dbReference type="NCBI Taxonomy" id="2978478"/>
    <lineage>
        <taxon>Bacteria</taxon>
        <taxon>Pseudomonadati</taxon>
        <taxon>Pseudomonadota</taxon>
        <taxon>Alphaproteobacteria</taxon>
        <taxon>Hyphomicrobiales</taxon>
        <taxon>Phyllobacteriaceae</taxon>
        <taxon>Chelativorans</taxon>
    </lineage>
</organism>
<dbReference type="Gene3D" id="3.40.190.10">
    <property type="entry name" value="Periplasmic binding protein-like II"/>
    <property type="match status" value="2"/>
</dbReference>
<reference evidence="5 6" key="1">
    <citation type="submission" date="2022-09" db="EMBL/GenBank/DDBJ databases">
        <title>Chelativorans salina sp. nov., a novel slightly halophilic bacterium isolated from a saline lake sediment enrichment.</title>
        <authorList>
            <person name="Gao L."/>
            <person name="Fang B.-Z."/>
            <person name="Li W.-J."/>
        </authorList>
    </citation>
    <scope>NUCLEOTIDE SEQUENCE [LARGE SCALE GENOMIC DNA]</scope>
    <source>
        <strain evidence="5 6">EGI FJ00035</strain>
    </source>
</reference>
<feature type="signal peptide" evidence="4">
    <location>
        <begin position="1"/>
        <end position="23"/>
    </location>
</feature>
<dbReference type="PANTHER" id="PTHR43649">
    <property type="entry name" value="ARABINOSE-BINDING PROTEIN-RELATED"/>
    <property type="match status" value="1"/>
</dbReference>
<dbReference type="RefSeq" id="WP_260900468.1">
    <property type="nucleotide sequence ID" value="NZ_JAOCZP010000001.1"/>
</dbReference>
<name>A0ABT2LJV3_9HYPH</name>
<gene>
    <name evidence="5" type="ORF">N5A92_03590</name>
</gene>
<evidence type="ECO:0000313" key="6">
    <source>
        <dbReference type="Proteomes" id="UP001320831"/>
    </source>
</evidence>
<dbReference type="Proteomes" id="UP001320831">
    <property type="component" value="Unassembled WGS sequence"/>
</dbReference>
<comment type="subcellular location">
    <subcellularLocation>
        <location evidence="1">Periplasm</location>
    </subcellularLocation>
</comment>
<accession>A0ABT2LJV3</accession>
<keyword evidence="6" id="KW-1185">Reference proteome</keyword>
<comment type="similarity">
    <text evidence="2">Belongs to the bacterial solute-binding protein 1 family.</text>
</comment>
<comment type="caution">
    <text evidence="5">The sequence shown here is derived from an EMBL/GenBank/DDBJ whole genome shotgun (WGS) entry which is preliminary data.</text>
</comment>
<evidence type="ECO:0000256" key="4">
    <source>
        <dbReference type="SAM" id="SignalP"/>
    </source>
</evidence>
<evidence type="ECO:0000256" key="3">
    <source>
        <dbReference type="ARBA" id="ARBA00022764"/>
    </source>
</evidence>
<proteinExistence type="inferred from homology"/>
<dbReference type="CDD" id="cd14748">
    <property type="entry name" value="PBP2_UgpB"/>
    <property type="match status" value="1"/>
</dbReference>
<dbReference type="Pfam" id="PF13416">
    <property type="entry name" value="SBP_bac_8"/>
    <property type="match status" value="1"/>
</dbReference>
<protein>
    <submittedName>
        <fullName evidence="5">ABC transporter substrate-binding protein</fullName>
    </submittedName>
</protein>
<sequence>MSMLKRTLIAAGALAAFAVPALAAEVKLEGFHANPAFARFHGPIAEAFMKKHPEIEVTYRATSPSYNEAHQQILRSAVTNELPDFYFSGYHLLPELVETLEKRDQIVDLGSFLTEEGEDFVTENYAPRMLALGQIEGKQWGLAFNASSPLMYYNADLVKQAGGDPENMPSDWESVMALAAKINTLGDDITGISYDVGTWPDDWLWQAALYQQGARLFDGEGDVAFGNEAGLKSLELFRTFVTDGGMQILDWNQSRQQFGAGKTGIFFTTPAHLTVITDMVGDKFALRTAPFPLDDKGEMSGVPTGGNAVVMLTKDEAKQKAAWEYIKFATGPEAQKIVVEMTGYLPTNLRTVETDYLGAFYDANPNYRTAIDQIDRSLPWVGYPGGQSVRVWNTQREIIAAVMRGEKTPEEGLEEMVQATSQMMN</sequence>
<evidence type="ECO:0000256" key="2">
    <source>
        <dbReference type="ARBA" id="ARBA00008520"/>
    </source>
</evidence>
<keyword evidence="4" id="KW-0732">Signal</keyword>